<evidence type="ECO:0000259" key="5">
    <source>
        <dbReference type="PROSITE" id="PS50112"/>
    </source>
</evidence>
<dbReference type="InterPro" id="IPR035965">
    <property type="entry name" value="PAS-like_dom_sf"/>
</dbReference>
<reference evidence="6 7" key="1">
    <citation type="submission" date="2023-11" db="EMBL/GenBank/DDBJ databases">
        <title>Draft genome of Azohydromonas lata strain H1 (DSM1123), a polyhydroxyalkanoate producer.</title>
        <authorList>
            <person name="Traversa D."/>
            <person name="D'Addabbo P."/>
            <person name="Pazzani C."/>
            <person name="Manzari C."/>
            <person name="Chiara M."/>
            <person name="Scrascia M."/>
        </authorList>
    </citation>
    <scope>NUCLEOTIDE SEQUENCE [LARGE SCALE GENOMIC DNA]</scope>
    <source>
        <strain evidence="6 7">H1</strain>
    </source>
</reference>
<sequence>METPCSILIVEDEAVIALDLQLQLEDMGYRVLGPAESGPQALALAAQERPDLVLMDIRIQGPIDGIETAARLGRVSGLPVVFLTSHSDEETVAQAARTSPCGFLTKPFEGRALRAAIEMALSRATLERQLRESERWFAATLRGVQDGVLVVNPDTTLRFINPAAEALTGWSAEEAVGRRLEDVVRYASGDDDPPAVLKALAENRSVGVTHGRRLLRRNSARTMVVVDESASPVEGEFGLRMGAVLVLRDATERLSREGLDAAGQHRPPAANAADKPAAEPQDLPPRARAT</sequence>
<protein>
    <submittedName>
        <fullName evidence="6">Response regulator</fullName>
    </submittedName>
</protein>
<name>A0ABU5I8Q4_9BURK</name>
<dbReference type="SUPFAM" id="SSF52172">
    <property type="entry name" value="CheY-like"/>
    <property type="match status" value="1"/>
</dbReference>
<evidence type="ECO:0000313" key="7">
    <source>
        <dbReference type="Proteomes" id="UP001293718"/>
    </source>
</evidence>
<dbReference type="Proteomes" id="UP001293718">
    <property type="component" value="Unassembled WGS sequence"/>
</dbReference>
<organism evidence="6 7">
    <name type="scientific">Azohydromonas lata</name>
    <dbReference type="NCBI Taxonomy" id="45677"/>
    <lineage>
        <taxon>Bacteria</taxon>
        <taxon>Pseudomonadati</taxon>
        <taxon>Pseudomonadota</taxon>
        <taxon>Betaproteobacteria</taxon>
        <taxon>Burkholderiales</taxon>
        <taxon>Sphaerotilaceae</taxon>
        <taxon>Azohydromonas</taxon>
    </lineage>
</organism>
<dbReference type="PROSITE" id="PS50110">
    <property type="entry name" value="RESPONSE_REGULATORY"/>
    <property type="match status" value="1"/>
</dbReference>
<gene>
    <name evidence="6" type="ORF">SM757_02715</name>
</gene>
<dbReference type="SMART" id="SM00091">
    <property type="entry name" value="PAS"/>
    <property type="match status" value="1"/>
</dbReference>
<dbReference type="NCBIfam" id="TIGR00229">
    <property type="entry name" value="sensory_box"/>
    <property type="match status" value="1"/>
</dbReference>
<dbReference type="Pfam" id="PF00072">
    <property type="entry name" value="Response_reg"/>
    <property type="match status" value="1"/>
</dbReference>
<dbReference type="PROSITE" id="PS50112">
    <property type="entry name" value="PAS"/>
    <property type="match status" value="1"/>
</dbReference>
<dbReference type="EMBL" id="JAXOJX010000002">
    <property type="protein sequence ID" value="MDZ5455479.1"/>
    <property type="molecule type" value="Genomic_DNA"/>
</dbReference>
<feature type="modified residue" description="4-aspartylphosphate" evidence="2">
    <location>
        <position position="56"/>
    </location>
</feature>
<dbReference type="SUPFAM" id="SSF55785">
    <property type="entry name" value="PYP-like sensor domain (PAS domain)"/>
    <property type="match status" value="1"/>
</dbReference>
<dbReference type="CDD" id="cd17534">
    <property type="entry name" value="REC_DC-like"/>
    <property type="match status" value="1"/>
</dbReference>
<dbReference type="RefSeq" id="WP_322464285.1">
    <property type="nucleotide sequence ID" value="NZ_JAXOJX010000002.1"/>
</dbReference>
<evidence type="ECO:0000259" key="4">
    <source>
        <dbReference type="PROSITE" id="PS50110"/>
    </source>
</evidence>
<dbReference type="InterPro" id="IPR000014">
    <property type="entry name" value="PAS"/>
</dbReference>
<dbReference type="InterPro" id="IPR001789">
    <property type="entry name" value="Sig_transdc_resp-reg_receiver"/>
</dbReference>
<dbReference type="PANTHER" id="PTHR44591:SF3">
    <property type="entry name" value="RESPONSE REGULATORY DOMAIN-CONTAINING PROTEIN"/>
    <property type="match status" value="1"/>
</dbReference>
<comment type="caution">
    <text evidence="6">The sequence shown here is derived from an EMBL/GenBank/DDBJ whole genome shotgun (WGS) entry which is preliminary data.</text>
</comment>
<dbReference type="PANTHER" id="PTHR44591">
    <property type="entry name" value="STRESS RESPONSE REGULATOR PROTEIN 1"/>
    <property type="match status" value="1"/>
</dbReference>
<dbReference type="Pfam" id="PF08448">
    <property type="entry name" value="PAS_4"/>
    <property type="match status" value="1"/>
</dbReference>
<feature type="domain" description="PAS" evidence="5">
    <location>
        <begin position="133"/>
        <end position="191"/>
    </location>
</feature>
<evidence type="ECO:0000256" key="2">
    <source>
        <dbReference type="PROSITE-ProRule" id="PRU00169"/>
    </source>
</evidence>
<evidence type="ECO:0000313" key="6">
    <source>
        <dbReference type="EMBL" id="MDZ5455479.1"/>
    </source>
</evidence>
<dbReference type="Gene3D" id="3.30.450.20">
    <property type="entry name" value="PAS domain"/>
    <property type="match status" value="1"/>
</dbReference>
<dbReference type="SMART" id="SM00448">
    <property type="entry name" value="REC"/>
    <property type="match status" value="1"/>
</dbReference>
<evidence type="ECO:0000256" key="1">
    <source>
        <dbReference type="ARBA" id="ARBA00022553"/>
    </source>
</evidence>
<dbReference type="InterPro" id="IPR013656">
    <property type="entry name" value="PAS_4"/>
</dbReference>
<evidence type="ECO:0000256" key="3">
    <source>
        <dbReference type="SAM" id="MobiDB-lite"/>
    </source>
</evidence>
<feature type="region of interest" description="Disordered" evidence="3">
    <location>
        <begin position="256"/>
        <end position="290"/>
    </location>
</feature>
<keyword evidence="7" id="KW-1185">Reference proteome</keyword>
<proteinExistence type="predicted"/>
<accession>A0ABU5I8Q4</accession>
<dbReference type="CDD" id="cd00130">
    <property type="entry name" value="PAS"/>
    <property type="match status" value="1"/>
</dbReference>
<dbReference type="InterPro" id="IPR050595">
    <property type="entry name" value="Bact_response_regulator"/>
</dbReference>
<dbReference type="InterPro" id="IPR011006">
    <property type="entry name" value="CheY-like_superfamily"/>
</dbReference>
<keyword evidence="1 2" id="KW-0597">Phosphoprotein</keyword>
<feature type="compositionally biased region" description="Low complexity" evidence="3">
    <location>
        <begin position="267"/>
        <end position="280"/>
    </location>
</feature>
<dbReference type="Gene3D" id="3.40.50.2300">
    <property type="match status" value="1"/>
</dbReference>
<feature type="domain" description="Response regulatory" evidence="4">
    <location>
        <begin position="6"/>
        <end position="121"/>
    </location>
</feature>